<protein>
    <submittedName>
        <fullName evidence="2">Uncharacterized protein</fullName>
    </submittedName>
</protein>
<evidence type="ECO:0000313" key="2">
    <source>
        <dbReference type="EMBL" id="PCK28827.1"/>
    </source>
</evidence>
<dbReference type="RefSeq" id="WP_003946112.1">
    <property type="nucleotide sequence ID" value="NZ_AP023172.1"/>
</dbReference>
<proteinExistence type="predicted"/>
<name>A0A069JFJ6_RHOSG</name>
<reference evidence="1" key="2">
    <citation type="submission" date="2023-02" db="EMBL/GenBank/DDBJ databases">
        <title>A novel hydrolase synthesized by Rhodococcus erythropolis HQ is responsible for the detoxification of Zearalenone.</title>
        <authorList>
            <person name="Hu J."/>
            <person name="Xu J."/>
        </authorList>
    </citation>
    <scope>NUCLEOTIDE SEQUENCE</scope>
    <source>
        <strain evidence="1">HQ</strain>
    </source>
</reference>
<comment type="caution">
    <text evidence="2">The sequence shown here is derived from an EMBL/GenBank/DDBJ whole genome shotgun (WGS) entry which is preliminary data.</text>
</comment>
<dbReference type="Proteomes" id="UP001217325">
    <property type="component" value="Unassembled WGS sequence"/>
</dbReference>
<evidence type="ECO:0000313" key="3">
    <source>
        <dbReference type="Proteomes" id="UP000230886"/>
    </source>
</evidence>
<dbReference type="GeneID" id="57483605"/>
<organism evidence="2 3">
    <name type="scientific">Rhodococcus qingshengii</name>
    <dbReference type="NCBI Taxonomy" id="334542"/>
    <lineage>
        <taxon>Bacteria</taxon>
        <taxon>Bacillati</taxon>
        <taxon>Actinomycetota</taxon>
        <taxon>Actinomycetes</taxon>
        <taxon>Mycobacteriales</taxon>
        <taxon>Nocardiaceae</taxon>
        <taxon>Rhodococcus</taxon>
        <taxon>Rhodococcus erythropolis group</taxon>
    </lineage>
</organism>
<dbReference type="Proteomes" id="UP000230886">
    <property type="component" value="Unassembled WGS sequence"/>
</dbReference>
<gene>
    <name evidence="2" type="ORF">CHR55_00005</name>
    <name evidence="1" type="ORF">PXH69_10460</name>
</gene>
<dbReference type="AlphaFoldDB" id="A0A069JFJ6"/>
<dbReference type="EMBL" id="JARDXE010000006">
    <property type="protein sequence ID" value="MDE8645376.1"/>
    <property type="molecule type" value="Genomic_DNA"/>
</dbReference>
<accession>A0A1C4EL90</accession>
<sequence length="65" mass="7398">MADSLKARVKEKLLRQLAEDGRHPIQEAEGDDPRLVSINDDLEALEQAEEGDPIVEELAERYWVP</sequence>
<accession>A0A069JFJ6</accession>
<reference evidence="2 3" key="1">
    <citation type="submission" date="2017-07" db="EMBL/GenBank/DDBJ databases">
        <title>Draft sequence of Rhodococcus enclensis 23b-28.</title>
        <authorList>
            <person name="Besaury L."/>
            <person name="Sancelme M."/>
            <person name="Amato P."/>
            <person name="Lallement A."/>
            <person name="Delort A.-M."/>
        </authorList>
    </citation>
    <scope>NUCLEOTIDE SEQUENCE [LARGE SCALE GENOMIC DNA]</scope>
    <source>
        <strain evidence="2 3">23b-28</strain>
    </source>
</reference>
<evidence type="ECO:0000313" key="1">
    <source>
        <dbReference type="EMBL" id="MDE8645376.1"/>
    </source>
</evidence>
<dbReference type="EMBL" id="NOVD01000001">
    <property type="protein sequence ID" value="PCK28827.1"/>
    <property type="molecule type" value="Genomic_DNA"/>
</dbReference>